<comment type="function">
    <text evidence="1">Putative transcription activator involved in regulating light control of development.</text>
</comment>
<dbReference type="AlphaFoldDB" id="A0A445CRK1"/>
<dbReference type="GO" id="GO:0008270">
    <property type="term" value="F:zinc ion binding"/>
    <property type="evidence" value="ECO:0007669"/>
    <property type="project" value="UniProtKB-UniRule"/>
</dbReference>
<protein>
    <recommendedName>
        <fullName evidence="1">Protein FAR1-RELATED SEQUENCE</fullName>
    </recommendedName>
</protein>
<evidence type="ECO:0000313" key="2">
    <source>
        <dbReference type="EMBL" id="RYR53514.1"/>
    </source>
</evidence>
<keyword evidence="1" id="KW-0862">Zinc</keyword>
<evidence type="ECO:0000256" key="1">
    <source>
        <dbReference type="RuleBase" id="RU367018"/>
    </source>
</evidence>
<dbReference type="PANTHER" id="PTHR31669">
    <property type="entry name" value="PROTEIN FAR1-RELATED SEQUENCE 10-RELATED"/>
    <property type="match status" value="1"/>
</dbReference>
<dbReference type="GO" id="GO:0005634">
    <property type="term" value="C:nucleus"/>
    <property type="evidence" value="ECO:0007669"/>
    <property type="project" value="UniProtKB-SubCell"/>
</dbReference>
<name>A0A445CRK1_ARAHY</name>
<dbReference type="InterPro" id="IPR031052">
    <property type="entry name" value="FHY3/FAR1"/>
</dbReference>
<evidence type="ECO:0000313" key="3">
    <source>
        <dbReference type="Proteomes" id="UP000289738"/>
    </source>
</evidence>
<comment type="caution">
    <text evidence="2">The sequence shown here is derived from an EMBL/GenBank/DDBJ whole genome shotgun (WGS) entry which is preliminary data.</text>
</comment>
<comment type="similarity">
    <text evidence="1">Belongs to the FHY3/FAR1 family.</text>
</comment>
<keyword evidence="1" id="KW-0863">Zinc-finger</keyword>
<dbReference type="GO" id="GO:0006355">
    <property type="term" value="P:regulation of DNA-templated transcription"/>
    <property type="evidence" value="ECO:0007669"/>
    <property type="project" value="UniProtKB-UniRule"/>
</dbReference>
<comment type="subcellular location">
    <subcellularLocation>
        <location evidence="1">Nucleus</location>
    </subcellularLocation>
</comment>
<proteinExistence type="inferred from homology"/>
<dbReference type="Proteomes" id="UP000289738">
    <property type="component" value="Chromosome A06"/>
</dbReference>
<dbReference type="EMBL" id="SDMP01000006">
    <property type="protein sequence ID" value="RYR53514.1"/>
    <property type="molecule type" value="Genomic_DNA"/>
</dbReference>
<reference evidence="2 3" key="1">
    <citation type="submission" date="2019-01" db="EMBL/GenBank/DDBJ databases">
        <title>Sequencing of cultivated peanut Arachis hypogaea provides insights into genome evolution and oil improvement.</title>
        <authorList>
            <person name="Chen X."/>
        </authorList>
    </citation>
    <scope>NUCLEOTIDE SEQUENCE [LARGE SCALE GENOMIC DNA]</scope>
    <source>
        <strain evidence="3">cv. Fuhuasheng</strain>
        <tissue evidence="2">Leaves</tissue>
    </source>
</reference>
<organism evidence="2 3">
    <name type="scientific">Arachis hypogaea</name>
    <name type="common">Peanut</name>
    <dbReference type="NCBI Taxonomy" id="3818"/>
    <lineage>
        <taxon>Eukaryota</taxon>
        <taxon>Viridiplantae</taxon>
        <taxon>Streptophyta</taxon>
        <taxon>Embryophyta</taxon>
        <taxon>Tracheophyta</taxon>
        <taxon>Spermatophyta</taxon>
        <taxon>Magnoliopsida</taxon>
        <taxon>eudicotyledons</taxon>
        <taxon>Gunneridae</taxon>
        <taxon>Pentapetalae</taxon>
        <taxon>rosids</taxon>
        <taxon>fabids</taxon>
        <taxon>Fabales</taxon>
        <taxon>Fabaceae</taxon>
        <taxon>Papilionoideae</taxon>
        <taxon>50 kb inversion clade</taxon>
        <taxon>dalbergioids sensu lato</taxon>
        <taxon>Dalbergieae</taxon>
        <taxon>Pterocarpus clade</taxon>
        <taxon>Arachis</taxon>
    </lineage>
</organism>
<sequence>MFMDVQTKFGKKADCNICAIYEQGDSAWVKVEEEILAYEKTQYVTYNVHFDHSTHKVRYECNLFESASILCCHCLVVLSSYKVNKVPSCYVFRRWSKKIKRKQTYIKSCHDVKCSDESHNLFRGLCAHFYNVAQKFVNGYDEADMLHTSLDDARAKLVDYHTKLQNKAVADAHTSIATEISSVVAIGDIQGPSKVTIKGRPKGKRLGYELEKSIKKSIHRKQKSSGQDNCVESCGNIDLDVPTRQIGPQGLGGFMSLLNFFGNT</sequence>
<gene>
    <name evidence="2" type="ORF">Ahy_A06g028671</name>
</gene>
<accession>A0A445CRK1</accession>
<keyword evidence="1" id="KW-0479">Metal-binding</keyword>
<keyword evidence="1" id="KW-0539">Nucleus</keyword>
<keyword evidence="3" id="KW-1185">Reference proteome</keyword>
<dbReference type="PANTHER" id="PTHR31669:SF283">
    <property type="entry name" value="PROTEIN FAR1-RELATED SEQUENCE"/>
    <property type="match status" value="1"/>
</dbReference>